<evidence type="ECO:0000256" key="6">
    <source>
        <dbReference type="ARBA" id="ARBA00022695"/>
    </source>
</evidence>
<feature type="transmembrane region" description="Helical" evidence="12">
    <location>
        <begin position="266"/>
        <end position="285"/>
    </location>
</feature>
<dbReference type="EMBL" id="CABL01000001">
    <property type="protein sequence ID" value="CBH74067.1"/>
    <property type="molecule type" value="Genomic_DNA"/>
</dbReference>
<dbReference type="AlphaFoldDB" id="E6PC84"/>
<feature type="transmembrane region" description="Helical" evidence="12">
    <location>
        <begin position="150"/>
        <end position="172"/>
    </location>
</feature>
<dbReference type="Pfam" id="PF01148">
    <property type="entry name" value="CTP_transf_1"/>
    <property type="match status" value="1"/>
</dbReference>
<feature type="transmembrane region" description="Helical" evidence="12">
    <location>
        <begin position="71"/>
        <end position="89"/>
    </location>
</feature>
<keyword evidence="9 12" id="KW-0472">Membrane</keyword>
<dbReference type="EC" id="2.7.7.41" evidence="13"/>
<gene>
    <name evidence="13" type="primary">cdsA</name>
    <name evidence="13" type="ORF">CARN1_1954</name>
</gene>
<feature type="transmembrane region" description="Helical" evidence="12">
    <location>
        <begin position="125"/>
        <end position="144"/>
    </location>
</feature>
<evidence type="ECO:0000256" key="11">
    <source>
        <dbReference type="ARBA" id="ARBA00023264"/>
    </source>
</evidence>
<keyword evidence="2" id="KW-1003">Cell membrane</keyword>
<name>E6PC84_9ZZZZ</name>
<dbReference type="GO" id="GO:0016024">
    <property type="term" value="P:CDP-diacylglycerol biosynthetic process"/>
    <property type="evidence" value="ECO:0007669"/>
    <property type="project" value="TreeGrafter"/>
</dbReference>
<feature type="transmembrane region" description="Helical" evidence="12">
    <location>
        <begin position="193"/>
        <end position="212"/>
    </location>
</feature>
<dbReference type="PANTHER" id="PTHR46382:SF1">
    <property type="entry name" value="PHOSPHATIDATE CYTIDYLYLTRANSFERASE"/>
    <property type="match status" value="1"/>
</dbReference>
<evidence type="ECO:0000256" key="12">
    <source>
        <dbReference type="SAM" id="Phobius"/>
    </source>
</evidence>
<evidence type="ECO:0000256" key="3">
    <source>
        <dbReference type="ARBA" id="ARBA00022516"/>
    </source>
</evidence>
<proteinExistence type="predicted"/>
<feature type="transmembrane region" description="Helical" evidence="12">
    <location>
        <begin position="47"/>
        <end position="64"/>
    </location>
</feature>
<comment type="subcellular location">
    <subcellularLocation>
        <location evidence="1">Cell membrane</location>
        <topology evidence="1">Multi-pass membrane protein</topology>
    </subcellularLocation>
</comment>
<evidence type="ECO:0000256" key="9">
    <source>
        <dbReference type="ARBA" id="ARBA00023136"/>
    </source>
</evidence>
<keyword evidence="11" id="KW-1208">Phospholipid metabolism</keyword>
<evidence type="ECO:0000256" key="5">
    <source>
        <dbReference type="ARBA" id="ARBA00022692"/>
    </source>
</evidence>
<accession>E6PC84</accession>
<reference evidence="13" key="1">
    <citation type="submission" date="2009-10" db="EMBL/GenBank/DDBJ databases">
        <title>Diversity of trophic interactions inside an arsenic-rich microbial ecosystem.</title>
        <authorList>
            <person name="Bertin P.N."/>
            <person name="Heinrich-Salmeron A."/>
            <person name="Pelletier E."/>
            <person name="Goulhen-Chollet F."/>
            <person name="Arsene-Ploetze F."/>
            <person name="Gallien S."/>
            <person name="Calteau A."/>
            <person name="Vallenet D."/>
            <person name="Casiot C."/>
            <person name="Chane-Woon-Ming B."/>
            <person name="Giloteaux L."/>
            <person name="Barakat M."/>
            <person name="Bonnefoy V."/>
            <person name="Bruneel O."/>
            <person name="Chandler M."/>
            <person name="Cleiss J."/>
            <person name="Duran R."/>
            <person name="Elbaz-Poulichet F."/>
            <person name="Fonknechten N."/>
            <person name="Lauga B."/>
            <person name="Mornico D."/>
            <person name="Ortet P."/>
            <person name="Schaeffer C."/>
            <person name="Siguier P."/>
            <person name="Alexander Thil Smith A."/>
            <person name="Van Dorsselaer A."/>
            <person name="Weissenbach J."/>
            <person name="Medigue C."/>
            <person name="Le Paslier D."/>
        </authorList>
    </citation>
    <scope>NUCLEOTIDE SEQUENCE</scope>
</reference>
<comment type="caution">
    <text evidence="13">The sequence shown here is derived from an EMBL/GenBank/DDBJ whole genome shotgun (WGS) entry which is preliminary data.</text>
</comment>
<evidence type="ECO:0000256" key="7">
    <source>
        <dbReference type="ARBA" id="ARBA00022989"/>
    </source>
</evidence>
<feature type="transmembrane region" description="Helical" evidence="12">
    <location>
        <begin position="95"/>
        <end position="113"/>
    </location>
</feature>
<keyword evidence="5 12" id="KW-0812">Transmembrane</keyword>
<keyword evidence="10" id="KW-0594">Phospholipid biosynthesis</keyword>
<keyword evidence="3" id="KW-0444">Lipid biosynthesis</keyword>
<keyword evidence="4 13" id="KW-0808">Transferase</keyword>
<dbReference type="GO" id="GO:0005886">
    <property type="term" value="C:plasma membrane"/>
    <property type="evidence" value="ECO:0007669"/>
    <property type="project" value="UniProtKB-SubCell"/>
</dbReference>
<dbReference type="GO" id="GO:0004605">
    <property type="term" value="F:phosphatidate cytidylyltransferase activity"/>
    <property type="evidence" value="ECO:0007669"/>
    <property type="project" value="UniProtKB-EC"/>
</dbReference>
<evidence type="ECO:0000256" key="4">
    <source>
        <dbReference type="ARBA" id="ARBA00022679"/>
    </source>
</evidence>
<keyword evidence="6 13" id="KW-0548">Nucleotidyltransferase</keyword>
<evidence type="ECO:0000256" key="2">
    <source>
        <dbReference type="ARBA" id="ARBA00022475"/>
    </source>
</evidence>
<organism evidence="13">
    <name type="scientific">mine drainage metagenome</name>
    <dbReference type="NCBI Taxonomy" id="410659"/>
    <lineage>
        <taxon>unclassified sequences</taxon>
        <taxon>metagenomes</taxon>
        <taxon>ecological metagenomes</taxon>
    </lineage>
</organism>
<evidence type="ECO:0000313" key="13">
    <source>
        <dbReference type="EMBL" id="CBH74067.1"/>
    </source>
</evidence>
<keyword evidence="8" id="KW-0443">Lipid metabolism</keyword>
<keyword evidence="7 12" id="KW-1133">Transmembrane helix</keyword>
<dbReference type="PANTHER" id="PTHR46382">
    <property type="entry name" value="PHOSPHATIDATE CYTIDYLYLTRANSFERASE"/>
    <property type="match status" value="1"/>
</dbReference>
<feature type="transmembrane region" description="Helical" evidence="12">
    <location>
        <begin position="24"/>
        <end position="41"/>
    </location>
</feature>
<protein>
    <submittedName>
        <fullName evidence="13">Phosphatidate cytidylyltransferase (CDP-diglyceride synthase)</fullName>
        <ecNumber evidence="13">2.7.7.41</ecNumber>
    </submittedName>
</protein>
<evidence type="ECO:0000256" key="10">
    <source>
        <dbReference type="ARBA" id="ARBA00023209"/>
    </source>
</evidence>
<evidence type="ECO:0000256" key="8">
    <source>
        <dbReference type="ARBA" id="ARBA00023098"/>
    </source>
</evidence>
<evidence type="ECO:0000256" key="1">
    <source>
        <dbReference type="ARBA" id="ARBA00004651"/>
    </source>
</evidence>
<sequence>MSESVASSSATAVMSGRPRVTKRRVAVGLLIAAIGLPSIVWAPAFDLLVLAIGLACLYELNALCEIKGQELEYPIAVLGVFAYIVLASLNRLQKWEGVLLAGVTIAAFSIGMYGDQRGYFARTAYTLLAVLYIGKLLTYIVFLRNVPGVGAYWTVFALLCIALTDIFGMLIGNRFGRTQLTRISPKKTVEGSLGALLAVSALAAIASSYAPLGLTLWQAVALAAATNIGAQAGDLVESALKRDVGVKDTGTAIVGHGGFLDRFDSYLFGGTVFFAALHILGLLSVR</sequence>